<accession>A0A9P6C872</accession>
<evidence type="ECO:0000313" key="1">
    <source>
        <dbReference type="EMBL" id="KAF9452635.1"/>
    </source>
</evidence>
<reference evidence="1" key="1">
    <citation type="submission" date="2020-11" db="EMBL/GenBank/DDBJ databases">
        <authorList>
            <consortium name="DOE Joint Genome Institute"/>
            <person name="Ahrendt S."/>
            <person name="Riley R."/>
            <person name="Andreopoulos W."/>
            <person name="Labutti K."/>
            <person name="Pangilinan J."/>
            <person name="Ruiz-Duenas F.J."/>
            <person name="Barrasa J.M."/>
            <person name="Sanchez-Garcia M."/>
            <person name="Camarero S."/>
            <person name="Miyauchi S."/>
            <person name="Serrano A."/>
            <person name="Linde D."/>
            <person name="Babiker R."/>
            <person name="Drula E."/>
            <person name="Ayuso-Fernandez I."/>
            <person name="Pacheco R."/>
            <person name="Padilla G."/>
            <person name="Ferreira P."/>
            <person name="Barriuso J."/>
            <person name="Kellner H."/>
            <person name="Castanera R."/>
            <person name="Alfaro M."/>
            <person name="Ramirez L."/>
            <person name="Pisabarro A.G."/>
            <person name="Kuo A."/>
            <person name="Tritt A."/>
            <person name="Lipzen A."/>
            <person name="He G."/>
            <person name="Yan M."/>
            <person name="Ng V."/>
            <person name="Cullen D."/>
            <person name="Martin F."/>
            <person name="Rosso M.-N."/>
            <person name="Henrissat B."/>
            <person name="Hibbett D."/>
            <person name="Martinez A.T."/>
            <person name="Grigoriev I.V."/>
        </authorList>
    </citation>
    <scope>NUCLEOTIDE SEQUENCE</scope>
    <source>
        <strain evidence="1">MF-IS2</strain>
    </source>
</reference>
<dbReference type="Proteomes" id="UP000807342">
    <property type="component" value="Unassembled WGS sequence"/>
</dbReference>
<evidence type="ECO:0000313" key="2">
    <source>
        <dbReference type="Proteomes" id="UP000807342"/>
    </source>
</evidence>
<gene>
    <name evidence="1" type="ORF">P691DRAFT_756201</name>
</gene>
<sequence>MLTALVAAEKYFEPSNPFGSLTGDECFWRLCLGEQKETIYISLALAQFIIHGKYPRKWLLVLETLEHFRTVIMSIVKQQVPRDLEQISQLACPTLCLAVVRLLADFSDANSRTAKHFFMNSPWTVIFCADMENLLSHKLNSLDTGLYRDRMRHILEETGVLLLQALSDDDEPNISANAVSEMLARGRKGVLPLTSIEVLDYDTKLFLYRSQVLMIAVDGRAA</sequence>
<name>A0A9P6C872_9AGAR</name>
<comment type="caution">
    <text evidence="1">The sequence shown here is derived from an EMBL/GenBank/DDBJ whole genome shotgun (WGS) entry which is preliminary data.</text>
</comment>
<keyword evidence="2" id="KW-1185">Reference proteome</keyword>
<proteinExistence type="predicted"/>
<dbReference type="EMBL" id="MU151069">
    <property type="protein sequence ID" value="KAF9452635.1"/>
    <property type="molecule type" value="Genomic_DNA"/>
</dbReference>
<protein>
    <submittedName>
        <fullName evidence="1">Uncharacterized protein</fullName>
    </submittedName>
</protein>
<organism evidence="1 2">
    <name type="scientific">Macrolepiota fuliginosa MF-IS2</name>
    <dbReference type="NCBI Taxonomy" id="1400762"/>
    <lineage>
        <taxon>Eukaryota</taxon>
        <taxon>Fungi</taxon>
        <taxon>Dikarya</taxon>
        <taxon>Basidiomycota</taxon>
        <taxon>Agaricomycotina</taxon>
        <taxon>Agaricomycetes</taxon>
        <taxon>Agaricomycetidae</taxon>
        <taxon>Agaricales</taxon>
        <taxon>Agaricineae</taxon>
        <taxon>Agaricaceae</taxon>
        <taxon>Macrolepiota</taxon>
    </lineage>
</organism>
<dbReference type="AlphaFoldDB" id="A0A9P6C872"/>